<dbReference type="Gene3D" id="3.20.20.80">
    <property type="entry name" value="Glycosidases"/>
    <property type="match status" value="1"/>
</dbReference>
<dbReference type="InterPro" id="IPR011583">
    <property type="entry name" value="Chitinase_II/V-like_cat"/>
</dbReference>
<keyword evidence="3 4" id="KW-0326">Glycosidase</keyword>
<dbReference type="PANTHER" id="PTHR11177">
    <property type="entry name" value="CHITINASE"/>
    <property type="match status" value="1"/>
</dbReference>
<dbReference type="AlphaFoldDB" id="A0A3Q9JN28"/>
<organism evidence="8">
    <name type="scientific">Plutella xylostella</name>
    <name type="common">Diamondback moth</name>
    <name type="synonym">Plutella maculipennis</name>
    <dbReference type="NCBI Taxonomy" id="51655"/>
    <lineage>
        <taxon>Eukaryota</taxon>
        <taxon>Metazoa</taxon>
        <taxon>Ecdysozoa</taxon>
        <taxon>Arthropoda</taxon>
        <taxon>Hexapoda</taxon>
        <taxon>Insecta</taxon>
        <taxon>Pterygota</taxon>
        <taxon>Neoptera</taxon>
        <taxon>Endopterygota</taxon>
        <taxon>Lepidoptera</taxon>
        <taxon>Glossata</taxon>
        <taxon>Ditrysia</taxon>
        <taxon>Yponomeutoidea</taxon>
        <taxon>Plutellidae</taxon>
        <taxon>Plutella</taxon>
    </lineage>
</organism>
<feature type="domain" description="GH18" evidence="7">
    <location>
        <begin position="34"/>
        <end position="405"/>
    </location>
</feature>
<proteinExistence type="evidence at transcript level"/>
<dbReference type="Pfam" id="PF00704">
    <property type="entry name" value="Glyco_hydro_18"/>
    <property type="match status" value="1"/>
</dbReference>
<evidence type="ECO:0000256" key="5">
    <source>
        <dbReference type="RuleBase" id="RU004453"/>
    </source>
</evidence>
<dbReference type="GO" id="GO:0004568">
    <property type="term" value="F:chitinase activity"/>
    <property type="evidence" value="ECO:0007669"/>
    <property type="project" value="UniProtKB-ARBA"/>
</dbReference>
<dbReference type="InterPro" id="IPR017853">
    <property type="entry name" value="GH"/>
</dbReference>
<evidence type="ECO:0000256" key="2">
    <source>
        <dbReference type="ARBA" id="ARBA00023157"/>
    </source>
</evidence>
<protein>
    <submittedName>
        <fullName evidence="8">Chitinase 2</fullName>
    </submittedName>
</protein>
<accession>A0A3Q9JN28</accession>
<evidence type="ECO:0000313" key="8">
    <source>
        <dbReference type="EMBL" id="AZS52289.1"/>
    </source>
</evidence>
<dbReference type="FunFam" id="3.10.50.10:FF:000001">
    <property type="entry name" value="Chitinase 3-like 1"/>
    <property type="match status" value="1"/>
</dbReference>
<evidence type="ECO:0000256" key="6">
    <source>
        <dbReference type="SAM" id="SignalP"/>
    </source>
</evidence>
<feature type="signal peptide" evidence="6">
    <location>
        <begin position="1"/>
        <end position="21"/>
    </location>
</feature>
<keyword evidence="1 4" id="KW-0378">Hydrolase</keyword>
<evidence type="ECO:0000256" key="1">
    <source>
        <dbReference type="ARBA" id="ARBA00022801"/>
    </source>
</evidence>
<dbReference type="EMBL" id="MH899213">
    <property type="protein sequence ID" value="AZS52289.1"/>
    <property type="molecule type" value="mRNA"/>
</dbReference>
<reference evidence="8" key="1">
    <citation type="journal article" date="2018" name="Pest Manag. Sci.">
        <title>Identification and RNAi-based function analysis of chitinase family genes in diamondback moth, Plutella xylostella.</title>
        <authorList>
            <person name="Zhu B."/>
            <person name="Shan J."/>
            <person name="Li R."/>
            <person name="Liang P."/>
            <person name="Gao X."/>
        </authorList>
    </citation>
    <scope>NUCLEOTIDE SEQUENCE</scope>
</reference>
<dbReference type="InterPro" id="IPR050314">
    <property type="entry name" value="Glycosyl_Hydrlase_18"/>
</dbReference>
<dbReference type="GO" id="GO:0006032">
    <property type="term" value="P:chitin catabolic process"/>
    <property type="evidence" value="ECO:0007669"/>
    <property type="project" value="UniProtKB-ARBA"/>
</dbReference>
<dbReference type="PANTHER" id="PTHR11177:SF403">
    <property type="entry name" value="CHITINASE 2-RELATED"/>
    <property type="match status" value="1"/>
</dbReference>
<evidence type="ECO:0000259" key="7">
    <source>
        <dbReference type="PROSITE" id="PS51910"/>
    </source>
</evidence>
<evidence type="ECO:0000256" key="3">
    <source>
        <dbReference type="ARBA" id="ARBA00023295"/>
    </source>
</evidence>
<dbReference type="CDD" id="cd02872">
    <property type="entry name" value="GH18_chitolectin_chitotriosidase"/>
    <property type="match status" value="1"/>
</dbReference>
<dbReference type="GO" id="GO:0008061">
    <property type="term" value="F:chitin binding"/>
    <property type="evidence" value="ECO:0007669"/>
    <property type="project" value="InterPro"/>
</dbReference>
<dbReference type="PROSITE" id="PS01095">
    <property type="entry name" value="GH18_1"/>
    <property type="match status" value="1"/>
</dbReference>
<feature type="chain" id="PRO_5018552370" evidence="6">
    <location>
        <begin position="22"/>
        <end position="517"/>
    </location>
</feature>
<comment type="similarity">
    <text evidence="5">Belongs to the glycosyl hydrolase 18 family.</text>
</comment>
<keyword evidence="2" id="KW-1015">Disulfide bond</keyword>
<dbReference type="SUPFAM" id="SSF54556">
    <property type="entry name" value="Chitinase insertion domain"/>
    <property type="match status" value="1"/>
</dbReference>
<dbReference type="InterPro" id="IPR001579">
    <property type="entry name" value="Glyco_hydro_18_chit_AS"/>
</dbReference>
<keyword evidence="6" id="KW-0732">Signal</keyword>
<dbReference type="InterPro" id="IPR029070">
    <property type="entry name" value="Chitinase_insertion_sf"/>
</dbReference>
<dbReference type="GO" id="GO:0005975">
    <property type="term" value="P:carbohydrate metabolic process"/>
    <property type="evidence" value="ECO:0007669"/>
    <property type="project" value="InterPro"/>
</dbReference>
<dbReference type="GO" id="GO:0005576">
    <property type="term" value="C:extracellular region"/>
    <property type="evidence" value="ECO:0007669"/>
    <property type="project" value="TreeGrafter"/>
</dbReference>
<name>A0A3Q9JN28_PLUXY</name>
<dbReference type="SUPFAM" id="SSF51445">
    <property type="entry name" value="(Trans)glycosidases"/>
    <property type="match status" value="1"/>
</dbReference>
<dbReference type="InterPro" id="IPR001223">
    <property type="entry name" value="Glyco_hydro18_cat"/>
</dbReference>
<sequence length="517" mass="58480">MFGSRSVFFFSLFAMAAILDGQTLDDLSGPTHGKVIVCYVATWAAYRPELGKFELDNLDPGLCTHLVYSFAGLDEHANIIKSLDPWQDLEKDYGKNGFKRLVALKQRYPHLKVTIAIGGWNEGSLKYSLMAEDPEKRSKFVKSVMLFLDMFKFDGLDLDWEYPARRDGRPIDKVNYVSLVKELKEAFEPKGYILTAALGAGKETMDAAYELSKLSRYLDFIHMMCYDYHGTWDGVVGANAPLTGLSEEDVLSIEYTIKYMLSHGVSPYKMVLGLPMYGRSFVLTDPSTKDIIFGKTPAQSQGFKGPYTREAGFLGYNEICMEMSNSSSKWTQHWDAGSQTPYLRDGSRVISYDNARSIAIKVKMAMDYELGGLMVWSIDTDDFLGRCQPESDPYVDFTERFQRIHKDPVMTVVLERLNLPDGTRREYLNRRSAYVLDNGVLNLRLPERQKTNYALMRTINEATSLAIEEKMILDEMHKVEKENEIDVTERAKPGAGVVTSASALTVVLSCVVLARNW</sequence>
<dbReference type="SMART" id="SM00636">
    <property type="entry name" value="Glyco_18"/>
    <property type="match status" value="1"/>
</dbReference>
<dbReference type="PROSITE" id="PS51910">
    <property type="entry name" value="GH18_2"/>
    <property type="match status" value="1"/>
</dbReference>
<dbReference type="Gene3D" id="3.10.50.10">
    <property type="match status" value="1"/>
</dbReference>
<evidence type="ECO:0000256" key="4">
    <source>
        <dbReference type="RuleBase" id="RU000489"/>
    </source>
</evidence>
<dbReference type="FunFam" id="3.20.20.80:FF:000097">
    <property type="entry name" value="Probable chitinase 2"/>
    <property type="match status" value="1"/>
</dbReference>